<gene>
    <name evidence="1" type="ORF">J1N35_004994</name>
</gene>
<dbReference type="AlphaFoldDB" id="A0A9D4AI74"/>
<comment type="caution">
    <text evidence="1">The sequence shown here is derived from an EMBL/GenBank/DDBJ whole genome shotgun (WGS) entry which is preliminary data.</text>
</comment>
<dbReference type="Proteomes" id="UP000828251">
    <property type="component" value="Unassembled WGS sequence"/>
</dbReference>
<accession>A0A9D4AI74</accession>
<dbReference type="EMBL" id="JAIQCV010000002">
    <property type="protein sequence ID" value="KAH1121834.1"/>
    <property type="molecule type" value="Genomic_DNA"/>
</dbReference>
<reference evidence="1 2" key="1">
    <citation type="journal article" date="2021" name="Plant Biotechnol. J.">
        <title>Multi-omics assisted identification of the key and species-specific regulatory components of drought-tolerant mechanisms in Gossypium stocksii.</title>
        <authorList>
            <person name="Yu D."/>
            <person name="Ke L."/>
            <person name="Zhang D."/>
            <person name="Wu Y."/>
            <person name="Sun Y."/>
            <person name="Mei J."/>
            <person name="Sun J."/>
            <person name="Sun Y."/>
        </authorList>
    </citation>
    <scope>NUCLEOTIDE SEQUENCE [LARGE SCALE GENOMIC DNA]</scope>
    <source>
        <strain evidence="2">cv. E1</strain>
        <tissue evidence="1">Leaf</tissue>
    </source>
</reference>
<evidence type="ECO:0000313" key="1">
    <source>
        <dbReference type="EMBL" id="KAH1121834.1"/>
    </source>
</evidence>
<keyword evidence="2" id="KW-1185">Reference proteome</keyword>
<organism evidence="1 2">
    <name type="scientific">Gossypium stocksii</name>
    <dbReference type="NCBI Taxonomy" id="47602"/>
    <lineage>
        <taxon>Eukaryota</taxon>
        <taxon>Viridiplantae</taxon>
        <taxon>Streptophyta</taxon>
        <taxon>Embryophyta</taxon>
        <taxon>Tracheophyta</taxon>
        <taxon>Spermatophyta</taxon>
        <taxon>Magnoliopsida</taxon>
        <taxon>eudicotyledons</taxon>
        <taxon>Gunneridae</taxon>
        <taxon>Pentapetalae</taxon>
        <taxon>rosids</taxon>
        <taxon>malvids</taxon>
        <taxon>Malvales</taxon>
        <taxon>Malvaceae</taxon>
        <taxon>Malvoideae</taxon>
        <taxon>Gossypium</taxon>
    </lineage>
</organism>
<dbReference type="OrthoDB" id="10515200at2759"/>
<proteinExistence type="predicted"/>
<sequence>MESESKVHQLEDQIKAQEEHHLENLERFKKENSESLEQYKVKVVVGIMNYLPKLRSKYILHAQVAMGPFDIRRVDINYLHQYINEI</sequence>
<protein>
    <submittedName>
        <fullName evidence="1">Uncharacterized protein</fullName>
    </submittedName>
</protein>
<evidence type="ECO:0000313" key="2">
    <source>
        <dbReference type="Proteomes" id="UP000828251"/>
    </source>
</evidence>
<name>A0A9D4AI74_9ROSI</name>